<evidence type="ECO:0000313" key="1">
    <source>
        <dbReference type="EMBL" id="GLY68220.1"/>
    </source>
</evidence>
<keyword evidence="2" id="KW-1185">Reference proteome</keyword>
<proteinExistence type="predicted"/>
<sequence>MANLWARAWVNHSAGLTPAQWLDGLRPYTTEEYLASKMSTVDPANVPATAVTGDPVVVSSYTSSVQVVIPTNGPKLSITVSRTDAGWRVSEYDQAS</sequence>
<evidence type="ECO:0000313" key="2">
    <source>
        <dbReference type="Proteomes" id="UP001165136"/>
    </source>
</evidence>
<gene>
    <name evidence="1" type="ORF">Atai01_48390</name>
</gene>
<name>A0A9W6R4J7_9PSEU</name>
<protein>
    <submittedName>
        <fullName evidence="1">Uncharacterized protein</fullName>
    </submittedName>
</protein>
<accession>A0A9W6R4J7</accession>
<organism evidence="1 2">
    <name type="scientific">Amycolatopsis taiwanensis</name>
    <dbReference type="NCBI Taxonomy" id="342230"/>
    <lineage>
        <taxon>Bacteria</taxon>
        <taxon>Bacillati</taxon>
        <taxon>Actinomycetota</taxon>
        <taxon>Actinomycetes</taxon>
        <taxon>Pseudonocardiales</taxon>
        <taxon>Pseudonocardiaceae</taxon>
        <taxon>Amycolatopsis</taxon>
    </lineage>
</organism>
<dbReference type="EMBL" id="BSTI01000011">
    <property type="protein sequence ID" value="GLY68220.1"/>
    <property type="molecule type" value="Genomic_DNA"/>
</dbReference>
<reference evidence="1" key="1">
    <citation type="submission" date="2023-03" db="EMBL/GenBank/DDBJ databases">
        <title>Amycolatopsis taiwanensis NBRC 103393.</title>
        <authorList>
            <person name="Ichikawa N."/>
            <person name="Sato H."/>
            <person name="Tonouchi N."/>
        </authorList>
    </citation>
    <scope>NUCLEOTIDE SEQUENCE</scope>
    <source>
        <strain evidence="1">NBRC 103393</strain>
    </source>
</reference>
<comment type="caution">
    <text evidence="1">The sequence shown here is derived from an EMBL/GenBank/DDBJ whole genome shotgun (WGS) entry which is preliminary data.</text>
</comment>
<dbReference type="Proteomes" id="UP001165136">
    <property type="component" value="Unassembled WGS sequence"/>
</dbReference>
<dbReference type="AlphaFoldDB" id="A0A9W6R4J7"/>